<name>A0ABX0SAP7_9ACTN</name>
<dbReference type="EMBL" id="JAAMOZ010000001">
    <property type="protein sequence ID" value="NIH55404.1"/>
    <property type="molecule type" value="Genomic_DNA"/>
</dbReference>
<dbReference type="GO" id="GO:0004476">
    <property type="term" value="F:mannose-6-phosphate isomerase activity"/>
    <property type="evidence" value="ECO:0007669"/>
    <property type="project" value="UniProtKB-EC"/>
</dbReference>
<keyword evidence="1" id="KW-0413">Isomerase</keyword>
<proteinExistence type="predicted"/>
<evidence type="ECO:0000313" key="2">
    <source>
        <dbReference type="Proteomes" id="UP000749311"/>
    </source>
</evidence>
<sequence length="355" mass="38828">MTASPALCVFEPNRVRRNYRGGAGIDRLLGASRPVDGDRPEDWVGSLVEARNPGLPEIPGEGLARVRVPGGEPVAFADLIASDPGWFLGAGHRARYGDSLGFLTKLLDSSMRLHMQAHPTREFSRARLDSEWGKFEAYYVLAARDPEHAYIRLGFQHLSSREEWRRIVVTQDIAAMDACFDPVPVRVGDIVHIPGAVAHAIGEGITLVEIMEPSDWVVRCEFVREGIEVPPPARFMGRDLDFCMDVFDYANLTTAQVRERYFHRPEPVAPGLDRLLSAEVAPTFEVFRVRPGADPLPASPRFAVALVTRGEATLRAGGSQVHLGQAQSGFVAAGAGRVDVEVSDDGELLLVTNLA</sequence>
<organism evidence="1 2">
    <name type="scientific">Brooklawnia cerclae</name>
    <dbReference type="NCBI Taxonomy" id="349934"/>
    <lineage>
        <taxon>Bacteria</taxon>
        <taxon>Bacillati</taxon>
        <taxon>Actinomycetota</taxon>
        <taxon>Actinomycetes</taxon>
        <taxon>Propionibacteriales</taxon>
        <taxon>Propionibacteriaceae</taxon>
        <taxon>Brooklawnia</taxon>
    </lineage>
</organism>
<dbReference type="Proteomes" id="UP000749311">
    <property type="component" value="Unassembled WGS sequence"/>
</dbReference>
<gene>
    <name evidence="1" type="ORF">FB473_000049</name>
</gene>
<dbReference type="CDD" id="cd07010">
    <property type="entry name" value="cupin_PMI_type_I_N_bac"/>
    <property type="match status" value="1"/>
</dbReference>
<dbReference type="InterPro" id="IPR011051">
    <property type="entry name" value="RmlC_Cupin_sf"/>
</dbReference>
<evidence type="ECO:0000313" key="1">
    <source>
        <dbReference type="EMBL" id="NIH55404.1"/>
    </source>
</evidence>
<dbReference type="SUPFAM" id="SSF51182">
    <property type="entry name" value="RmlC-like cupins"/>
    <property type="match status" value="1"/>
</dbReference>
<dbReference type="Gene3D" id="2.60.120.10">
    <property type="entry name" value="Jelly Rolls"/>
    <property type="match status" value="2"/>
</dbReference>
<dbReference type="InterPro" id="IPR014710">
    <property type="entry name" value="RmlC-like_jellyroll"/>
</dbReference>
<comment type="caution">
    <text evidence="1">The sequence shown here is derived from an EMBL/GenBank/DDBJ whole genome shotgun (WGS) entry which is preliminary data.</text>
</comment>
<protein>
    <submittedName>
        <fullName evidence="1">Mannose-6-phosphate isomerase</fullName>
        <ecNumber evidence="1">5.3.1.8</ecNumber>
    </submittedName>
</protein>
<reference evidence="1 2" key="1">
    <citation type="submission" date="2020-02" db="EMBL/GenBank/DDBJ databases">
        <title>Sequencing the genomes of 1000 actinobacteria strains.</title>
        <authorList>
            <person name="Klenk H.-P."/>
        </authorList>
    </citation>
    <scope>NUCLEOTIDE SEQUENCE [LARGE SCALE GENOMIC DNA]</scope>
    <source>
        <strain evidence="1 2">DSM 19609</strain>
    </source>
</reference>
<accession>A0ABX0SAP7</accession>
<keyword evidence="2" id="KW-1185">Reference proteome</keyword>
<dbReference type="EC" id="5.3.1.8" evidence="1"/>
<dbReference type="RefSeq" id="WP_167163747.1">
    <property type="nucleotide sequence ID" value="NZ_BAAAOO010000018.1"/>
</dbReference>